<evidence type="ECO:0000256" key="2">
    <source>
        <dbReference type="SAM" id="SignalP"/>
    </source>
</evidence>
<feature type="signal peptide" evidence="2">
    <location>
        <begin position="1"/>
        <end position="35"/>
    </location>
</feature>
<dbReference type="RefSeq" id="WP_146478832.1">
    <property type="nucleotide sequence ID" value="NZ_CP042266.1"/>
</dbReference>
<feature type="region of interest" description="Disordered" evidence="1">
    <location>
        <begin position="254"/>
        <end position="273"/>
    </location>
</feature>
<dbReference type="EMBL" id="CP042266">
    <property type="protein sequence ID" value="QDY75521.1"/>
    <property type="molecule type" value="Genomic_DNA"/>
</dbReference>
<dbReference type="OrthoDB" id="4300819at2"/>
<keyword evidence="2" id="KW-0732">Signal</keyword>
<dbReference type="AlphaFoldDB" id="A0A5B8J666"/>
<dbReference type="SUPFAM" id="SSF75011">
    <property type="entry name" value="3-carboxy-cis,cis-mucoante lactonizing enzyme"/>
    <property type="match status" value="1"/>
</dbReference>
<dbReference type="KEGG" id="sqz:FQU76_02210"/>
<organism evidence="3 4">
    <name type="scientific">Streptomyces qinzhouensis</name>
    <dbReference type="NCBI Taxonomy" id="2599401"/>
    <lineage>
        <taxon>Bacteria</taxon>
        <taxon>Bacillati</taxon>
        <taxon>Actinomycetota</taxon>
        <taxon>Actinomycetes</taxon>
        <taxon>Kitasatosporales</taxon>
        <taxon>Streptomycetaceae</taxon>
        <taxon>Streptomyces</taxon>
    </lineage>
</organism>
<name>A0A5B8J666_9ACTN</name>
<evidence type="ECO:0000256" key="1">
    <source>
        <dbReference type="SAM" id="MobiDB-lite"/>
    </source>
</evidence>
<feature type="region of interest" description="Disordered" evidence="1">
    <location>
        <begin position="35"/>
        <end position="60"/>
    </location>
</feature>
<accession>A0A5B8J666</accession>
<dbReference type="PROSITE" id="PS51318">
    <property type="entry name" value="TAT"/>
    <property type="match status" value="1"/>
</dbReference>
<gene>
    <name evidence="3" type="ORF">FQU76_02210</name>
</gene>
<keyword evidence="4" id="KW-1185">Reference proteome</keyword>
<dbReference type="InterPro" id="IPR013211">
    <property type="entry name" value="LVIVD"/>
</dbReference>
<dbReference type="Pfam" id="PF08309">
    <property type="entry name" value="LVIVD"/>
    <property type="match status" value="1"/>
</dbReference>
<proteinExistence type="predicted"/>
<dbReference type="SUPFAM" id="SSF50974">
    <property type="entry name" value="Nitrous oxide reductase, N-terminal domain"/>
    <property type="match status" value="1"/>
</dbReference>
<dbReference type="InterPro" id="IPR011045">
    <property type="entry name" value="N2O_reductase_N"/>
</dbReference>
<feature type="chain" id="PRO_5023056859" description="LVIVD repeat-containing protein" evidence="2">
    <location>
        <begin position="36"/>
        <end position="510"/>
    </location>
</feature>
<sequence length="510" mass="54860">MTLLHTTRVRRRRLGVAAAAAGLMAALLTAAPAAATPDPGDAPVQKEATNSQEAAARSAIQSGGIPGVDEIVRSANVEHLANIPKDTLKGTNSDIAFQGKYAYAGNYDGFRIFDISNPRSPKTVAQVLCPGSQNDISVSGNLLILSTDSSRSDNSCNSTSQSQTVKDSWEGIKVFDISDKRNPKYVAAVETACGSHTNTLVPDGRNLYVYVSSYSPNAAFPDCQPPHDGISIIKVPYKAPQQAKVVGFPVLFPGEGPDGGGNPGGPTNPGVSKTTGCHDITVLPSKDLAAGACMGDGIIFSIKNPEKPKVIDRVQDNVNFAFWHSATFNQDTDKVVFTDELGGGGSATCNAETGPNRGANGIYDLTGKGDKRKLVFRSYYKIPRHQAATENCVAHNGSIIPVKGRDIMVQSWYQGGVSFWDFTDSSKPKEIGYFERGPISVTDFIGGGTWSAYYYNGYVYSNDMVKGLDVLKINDRRTDPAKKIRLDELNVQTQPDYFDDDDDDDHDHDD</sequence>
<reference evidence="3 4" key="1">
    <citation type="submission" date="2019-07" db="EMBL/GenBank/DDBJ databases">
        <authorList>
            <person name="Zhu P."/>
        </authorList>
    </citation>
    <scope>NUCLEOTIDE SEQUENCE [LARGE SCALE GENOMIC DNA]</scope>
    <source>
        <strain evidence="3 4">SSL-25</strain>
    </source>
</reference>
<evidence type="ECO:0000313" key="3">
    <source>
        <dbReference type="EMBL" id="QDY75521.1"/>
    </source>
</evidence>
<protein>
    <recommendedName>
        <fullName evidence="5">LVIVD repeat-containing protein</fullName>
    </recommendedName>
</protein>
<dbReference type="Proteomes" id="UP000320580">
    <property type="component" value="Chromosome"/>
</dbReference>
<evidence type="ECO:0000313" key="4">
    <source>
        <dbReference type="Proteomes" id="UP000320580"/>
    </source>
</evidence>
<evidence type="ECO:0008006" key="5">
    <source>
        <dbReference type="Google" id="ProtNLM"/>
    </source>
</evidence>
<dbReference type="InterPro" id="IPR006311">
    <property type="entry name" value="TAT_signal"/>
</dbReference>